<proteinExistence type="predicted"/>
<name>A0A0A9BQA9_ARUDO</name>
<reference evidence="1" key="1">
    <citation type="submission" date="2014-09" db="EMBL/GenBank/DDBJ databases">
        <authorList>
            <person name="Magalhaes I.L.F."/>
            <person name="Oliveira U."/>
            <person name="Santos F.R."/>
            <person name="Vidigal T.H.D.A."/>
            <person name="Brescovit A.D."/>
            <person name="Santos A.J."/>
        </authorList>
    </citation>
    <scope>NUCLEOTIDE SEQUENCE</scope>
    <source>
        <tissue evidence="1">Shoot tissue taken approximately 20 cm above the soil surface</tissue>
    </source>
</reference>
<sequence>MPHLFPSAIYSWSSGFQTPSSAAPQTKHYKLKEELSSFLSRRK</sequence>
<evidence type="ECO:0000313" key="1">
    <source>
        <dbReference type="EMBL" id="JAD66134.1"/>
    </source>
</evidence>
<organism evidence="1">
    <name type="scientific">Arundo donax</name>
    <name type="common">Giant reed</name>
    <name type="synonym">Donax arundinaceus</name>
    <dbReference type="NCBI Taxonomy" id="35708"/>
    <lineage>
        <taxon>Eukaryota</taxon>
        <taxon>Viridiplantae</taxon>
        <taxon>Streptophyta</taxon>
        <taxon>Embryophyta</taxon>
        <taxon>Tracheophyta</taxon>
        <taxon>Spermatophyta</taxon>
        <taxon>Magnoliopsida</taxon>
        <taxon>Liliopsida</taxon>
        <taxon>Poales</taxon>
        <taxon>Poaceae</taxon>
        <taxon>PACMAD clade</taxon>
        <taxon>Arundinoideae</taxon>
        <taxon>Arundineae</taxon>
        <taxon>Arundo</taxon>
    </lineage>
</organism>
<reference evidence="1" key="2">
    <citation type="journal article" date="2015" name="Data Brief">
        <title>Shoot transcriptome of the giant reed, Arundo donax.</title>
        <authorList>
            <person name="Barrero R.A."/>
            <person name="Guerrero F.D."/>
            <person name="Moolhuijzen P."/>
            <person name="Goolsby J.A."/>
            <person name="Tidwell J."/>
            <person name="Bellgard S.E."/>
            <person name="Bellgard M.I."/>
        </authorList>
    </citation>
    <scope>NUCLEOTIDE SEQUENCE</scope>
    <source>
        <tissue evidence="1">Shoot tissue taken approximately 20 cm above the soil surface</tissue>
    </source>
</reference>
<protein>
    <submittedName>
        <fullName evidence="1">Uncharacterized protein</fullName>
    </submittedName>
</protein>
<dbReference type="EMBL" id="GBRH01231761">
    <property type="protein sequence ID" value="JAD66134.1"/>
    <property type="molecule type" value="Transcribed_RNA"/>
</dbReference>
<dbReference type="AlphaFoldDB" id="A0A0A9BQA9"/>
<accession>A0A0A9BQA9</accession>